<dbReference type="RefSeq" id="WP_199870753.1">
    <property type="nucleotide sequence ID" value="NZ_JAAGPU010000038.1"/>
</dbReference>
<dbReference type="AlphaFoldDB" id="A0A6M0H6A2"/>
<organism evidence="1 2">
    <name type="scientific">Clostridium senegalense</name>
    <dbReference type="NCBI Taxonomy" id="1465809"/>
    <lineage>
        <taxon>Bacteria</taxon>
        <taxon>Bacillati</taxon>
        <taxon>Bacillota</taxon>
        <taxon>Clostridia</taxon>
        <taxon>Eubacteriales</taxon>
        <taxon>Clostridiaceae</taxon>
        <taxon>Clostridium</taxon>
    </lineage>
</organism>
<dbReference type="InterPro" id="IPR019644">
    <property type="entry name" value="DUF2508"/>
</dbReference>
<evidence type="ECO:0000313" key="1">
    <source>
        <dbReference type="EMBL" id="NEU06250.1"/>
    </source>
</evidence>
<dbReference type="EMBL" id="JAAGPU010000038">
    <property type="protein sequence ID" value="NEU06250.1"/>
    <property type="molecule type" value="Genomic_DNA"/>
</dbReference>
<protein>
    <submittedName>
        <fullName evidence="1">DUF2508 family protein</fullName>
    </submittedName>
</protein>
<keyword evidence="2" id="KW-1185">Reference proteome</keyword>
<comment type="caution">
    <text evidence="1">The sequence shown here is derived from an EMBL/GenBank/DDBJ whole genome shotgun (WGS) entry which is preliminary data.</text>
</comment>
<evidence type="ECO:0000313" key="2">
    <source>
        <dbReference type="Proteomes" id="UP000481872"/>
    </source>
</evidence>
<accession>A0A6M0H6A2</accession>
<dbReference type="Pfam" id="PF10704">
    <property type="entry name" value="DUF2508"/>
    <property type="match status" value="1"/>
</dbReference>
<gene>
    <name evidence="1" type="ORF">G3M99_15625</name>
</gene>
<sequence>MNKKHVFKLIFKGKKCSKEDIDIITQLNDALEEWQNAKNYFQFVSDPKLIDLIICKEDEAKSKYLYFLSLAKTKGITLDGSLMLEELSSTYK</sequence>
<proteinExistence type="predicted"/>
<dbReference type="Proteomes" id="UP000481872">
    <property type="component" value="Unassembled WGS sequence"/>
</dbReference>
<name>A0A6M0H6A2_9CLOT</name>
<reference evidence="1 2" key="1">
    <citation type="submission" date="2020-02" db="EMBL/GenBank/DDBJ databases">
        <title>Genome assembly of a novel Clostridium senegalense strain.</title>
        <authorList>
            <person name="Gupta T.B."/>
            <person name="Jauregui R."/>
            <person name="Maclean P."/>
            <person name="Nawarathana A."/>
            <person name="Brightwell G."/>
        </authorList>
    </citation>
    <scope>NUCLEOTIDE SEQUENCE [LARGE SCALE GENOMIC DNA]</scope>
    <source>
        <strain evidence="1 2">AGRFS4</strain>
    </source>
</reference>